<organism evidence="2 3">
    <name type="scientific">Flavisolibacter tropicus</name>
    <dbReference type="NCBI Taxonomy" id="1492898"/>
    <lineage>
        <taxon>Bacteria</taxon>
        <taxon>Pseudomonadati</taxon>
        <taxon>Bacteroidota</taxon>
        <taxon>Chitinophagia</taxon>
        <taxon>Chitinophagales</taxon>
        <taxon>Chitinophagaceae</taxon>
        <taxon>Flavisolibacter</taxon>
    </lineage>
</organism>
<dbReference type="OrthoDB" id="680057at2"/>
<protein>
    <submittedName>
        <fullName evidence="2">Uncharacterized protein</fullName>
    </submittedName>
</protein>
<reference evidence="3" key="1">
    <citation type="submission" date="2015-01" db="EMBL/GenBank/DDBJ databases">
        <title>Flavisolibacter sp./LCS9/ whole genome sequencing.</title>
        <authorList>
            <person name="Kim M.K."/>
            <person name="Srinivasan S."/>
            <person name="Lee J.-J."/>
        </authorList>
    </citation>
    <scope>NUCLEOTIDE SEQUENCE [LARGE SCALE GENOMIC DNA]</scope>
    <source>
        <strain evidence="3">LCS9</strain>
    </source>
</reference>
<keyword evidence="1" id="KW-1133">Transmembrane helix</keyword>
<accession>A0A172TTG1</accession>
<dbReference type="RefSeq" id="WP_066402292.1">
    <property type="nucleotide sequence ID" value="NZ_CP011390.1"/>
</dbReference>
<dbReference type="KEGG" id="fla:SY85_05585"/>
<feature type="transmembrane region" description="Helical" evidence="1">
    <location>
        <begin position="70"/>
        <end position="93"/>
    </location>
</feature>
<gene>
    <name evidence="2" type="ORF">SY85_05585</name>
</gene>
<keyword evidence="1" id="KW-0472">Membrane</keyword>
<evidence type="ECO:0000256" key="1">
    <source>
        <dbReference type="SAM" id="Phobius"/>
    </source>
</evidence>
<sequence>MRWLLFLSRVAFICNLFSVLTLLILWKNIIQLQALVGTIGIMGYVLAIVFNPLVNLLYALFFLFKRSALAVIPGWLMVANFLFLLLQALYIFLQNDTFNY</sequence>
<feature type="transmembrane region" description="Helical" evidence="1">
    <location>
        <begin position="6"/>
        <end position="26"/>
    </location>
</feature>
<dbReference type="AlphaFoldDB" id="A0A172TTG1"/>
<dbReference type="STRING" id="1492898.SY85_05585"/>
<keyword evidence="3" id="KW-1185">Reference proteome</keyword>
<dbReference type="Proteomes" id="UP000077177">
    <property type="component" value="Chromosome"/>
</dbReference>
<feature type="transmembrane region" description="Helical" evidence="1">
    <location>
        <begin position="38"/>
        <end position="64"/>
    </location>
</feature>
<keyword evidence="1" id="KW-0812">Transmembrane</keyword>
<reference evidence="2 3" key="2">
    <citation type="journal article" date="2016" name="Int. J. Syst. Evol. Microbiol.">
        <title>Flavisolibacter tropicus sp. nov., isolated from tropical soil.</title>
        <authorList>
            <person name="Lee J.J."/>
            <person name="Kang M.S."/>
            <person name="Kim G.S."/>
            <person name="Lee C.S."/>
            <person name="Lim S."/>
            <person name="Lee J."/>
            <person name="Roh S.H."/>
            <person name="Kang H."/>
            <person name="Ha J.M."/>
            <person name="Bae S."/>
            <person name="Jung H.Y."/>
            <person name="Kim M.K."/>
        </authorList>
    </citation>
    <scope>NUCLEOTIDE SEQUENCE [LARGE SCALE GENOMIC DNA]</scope>
    <source>
        <strain evidence="2 3">LCS9</strain>
    </source>
</reference>
<evidence type="ECO:0000313" key="3">
    <source>
        <dbReference type="Proteomes" id="UP000077177"/>
    </source>
</evidence>
<name>A0A172TTG1_9BACT</name>
<evidence type="ECO:0000313" key="2">
    <source>
        <dbReference type="EMBL" id="ANE50047.1"/>
    </source>
</evidence>
<dbReference type="EMBL" id="CP011390">
    <property type="protein sequence ID" value="ANE50047.1"/>
    <property type="molecule type" value="Genomic_DNA"/>
</dbReference>
<proteinExistence type="predicted"/>